<dbReference type="InterPro" id="IPR043133">
    <property type="entry name" value="GTP-CH-I_C/QueF"/>
</dbReference>
<comment type="function">
    <text evidence="5">Catalyzes the NADPH-dependent reduction of 7-cyano-7-deazaguanine (preQ0) to 7-aminomethyl-7-deazaguanine (preQ1).</text>
</comment>
<evidence type="ECO:0000256" key="5">
    <source>
        <dbReference type="HAMAP-Rule" id="MF_00818"/>
    </source>
</evidence>
<dbReference type="HAMAP" id="MF_00818">
    <property type="entry name" value="QueF_type1"/>
    <property type="match status" value="1"/>
</dbReference>
<dbReference type="eggNOG" id="COG0780">
    <property type="taxonomic scope" value="Bacteria"/>
</dbReference>
<evidence type="ECO:0000256" key="2">
    <source>
        <dbReference type="ARBA" id="ARBA00022785"/>
    </source>
</evidence>
<dbReference type="RefSeq" id="WP_038087019.1">
    <property type="nucleotide sequence ID" value="NZ_JMIR01000010.1"/>
</dbReference>
<evidence type="ECO:0000256" key="1">
    <source>
        <dbReference type="ARBA" id="ARBA00022490"/>
    </source>
</evidence>
<dbReference type="AlphaFoldDB" id="A0A074LT01"/>
<dbReference type="Proteomes" id="UP000027931">
    <property type="component" value="Unassembled WGS sequence"/>
</dbReference>
<gene>
    <name evidence="5" type="primary">queF</name>
    <name evidence="7" type="ORF">EL26_09315</name>
</gene>
<keyword evidence="8" id="KW-1185">Reference proteome</keyword>
<feature type="active site" description="Proton donor" evidence="5">
    <location>
        <position position="41"/>
    </location>
</feature>
<dbReference type="EC" id="1.7.1.13" evidence="5"/>
<dbReference type="Gene3D" id="3.30.1130.10">
    <property type="match status" value="1"/>
</dbReference>
<comment type="caution">
    <text evidence="7">The sequence shown here is derived from an EMBL/GenBank/DDBJ whole genome shotgun (WGS) entry which is preliminary data.</text>
</comment>
<keyword evidence="3 5" id="KW-0521">NADP</keyword>
<dbReference type="NCBIfam" id="TIGR03139">
    <property type="entry name" value="QueF-II"/>
    <property type="match status" value="1"/>
</dbReference>
<evidence type="ECO:0000256" key="4">
    <source>
        <dbReference type="ARBA" id="ARBA00023002"/>
    </source>
</evidence>
<feature type="binding site" evidence="5">
    <location>
        <begin position="75"/>
        <end position="76"/>
    </location>
    <ligand>
        <name>substrate</name>
    </ligand>
</feature>
<dbReference type="GO" id="GO:0033739">
    <property type="term" value="F:preQ1 synthase activity"/>
    <property type="evidence" value="ECO:0007669"/>
    <property type="project" value="UniProtKB-UniRule"/>
</dbReference>
<comment type="subcellular location">
    <subcellularLocation>
        <location evidence="5">Cytoplasm</location>
    </subcellularLocation>
</comment>
<protein>
    <recommendedName>
        <fullName evidence="5">NADPH-dependent 7-cyano-7-deazaguanine reductase</fullName>
        <ecNumber evidence="5">1.7.1.13</ecNumber>
    </recommendedName>
    <alternativeName>
        <fullName evidence="5">7-cyano-7-carbaguanine reductase</fullName>
    </alternativeName>
    <alternativeName>
        <fullName evidence="5">NADPH-dependent nitrile oxidoreductase</fullName>
    </alternativeName>
    <alternativeName>
        <fullName evidence="5">PreQ(0) reductase</fullName>
    </alternativeName>
</protein>
<feature type="region of interest" description="Disordered" evidence="6">
    <location>
        <begin position="1"/>
        <end position="20"/>
    </location>
</feature>
<keyword evidence="4 5" id="KW-0560">Oxidoreductase</keyword>
<dbReference type="STRING" id="1157490.EL26_09315"/>
<keyword evidence="1 5" id="KW-0963">Cytoplasm</keyword>
<dbReference type="GO" id="GO:0008616">
    <property type="term" value="P:tRNA queuosine(34) biosynthetic process"/>
    <property type="evidence" value="ECO:0007669"/>
    <property type="project" value="UniProtKB-UniRule"/>
</dbReference>
<dbReference type="UniPathway" id="UPA00392"/>
<feature type="binding site" evidence="5">
    <location>
        <begin position="56"/>
        <end position="58"/>
    </location>
    <ligand>
        <name>substrate</name>
    </ligand>
</feature>
<proteinExistence type="inferred from homology"/>
<dbReference type="PANTHER" id="PTHR34354:SF1">
    <property type="entry name" value="NADPH-DEPENDENT 7-CYANO-7-DEAZAGUANINE REDUCTASE"/>
    <property type="match status" value="1"/>
</dbReference>
<keyword evidence="2 5" id="KW-0671">Queuosine biosynthesis</keyword>
<accession>A0A074LT01</accession>
<dbReference type="InterPro" id="IPR050084">
    <property type="entry name" value="NADPH_dep_7-cyano-7-deazaG_red"/>
</dbReference>
<evidence type="ECO:0000256" key="3">
    <source>
        <dbReference type="ARBA" id="ARBA00022857"/>
    </source>
</evidence>
<organism evidence="7 8">
    <name type="scientific">Tumebacillus flagellatus</name>
    <dbReference type="NCBI Taxonomy" id="1157490"/>
    <lineage>
        <taxon>Bacteria</taxon>
        <taxon>Bacillati</taxon>
        <taxon>Bacillota</taxon>
        <taxon>Bacilli</taxon>
        <taxon>Bacillales</taxon>
        <taxon>Alicyclobacillaceae</taxon>
        <taxon>Tumebacillus</taxon>
    </lineage>
</organism>
<sequence length="124" mass="14360">MSTKPSKELHPVPNPHPDRDYEVEIRCPEFTALCPVTGQPDFATITVRYVPGPKLIELKSLKLYLWTFREEGHFHEDVTNLILNDLVEALDPRWMEVEGDFNVRGGIYTKVKAEHNPEFRKTRG</sequence>
<dbReference type="EMBL" id="JMIR01000010">
    <property type="protein sequence ID" value="KEO83600.1"/>
    <property type="molecule type" value="Genomic_DNA"/>
</dbReference>
<dbReference type="SUPFAM" id="SSF55620">
    <property type="entry name" value="Tetrahydrobiopterin biosynthesis enzymes-like"/>
    <property type="match status" value="1"/>
</dbReference>
<comment type="similarity">
    <text evidence="5">Belongs to the GTP cyclohydrolase I family. QueF type 1 subfamily.</text>
</comment>
<feature type="active site" description="Thioimide intermediate" evidence="5">
    <location>
        <position position="34"/>
    </location>
</feature>
<dbReference type="InterPro" id="IPR029500">
    <property type="entry name" value="QueF"/>
</dbReference>
<comment type="catalytic activity">
    <reaction evidence="5">
        <text>7-aminomethyl-7-carbaguanine + 2 NADP(+) = 7-cyano-7-carbaguanine + 2 NADPH + 3 H(+)</text>
        <dbReference type="Rhea" id="RHEA:13409"/>
        <dbReference type="ChEBI" id="CHEBI:15378"/>
        <dbReference type="ChEBI" id="CHEBI:45075"/>
        <dbReference type="ChEBI" id="CHEBI:57783"/>
        <dbReference type="ChEBI" id="CHEBI:58349"/>
        <dbReference type="ChEBI" id="CHEBI:58703"/>
        <dbReference type="EC" id="1.7.1.13"/>
    </reaction>
</comment>
<evidence type="ECO:0000313" key="7">
    <source>
        <dbReference type="EMBL" id="KEO83600.1"/>
    </source>
</evidence>
<dbReference type="GO" id="GO:0005737">
    <property type="term" value="C:cytoplasm"/>
    <property type="evidence" value="ECO:0007669"/>
    <property type="project" value="UniProtKB-SubCell"/>
</dbReference>
<comment type="pathway">
    <text evidence="5">tRNA modification; tRNA-queuosine biosynthesis.</text>
</comment>
<reference evidence="7 8" key="1">
    <citation type="journal article" date="2013" name="Int. J. Syst. Evol. Microbiol.">
        <title>Tumebacillus flagellatus sp. nov., an alpha-amylase/pullulanase-producing bacterium isolated from cassava wastewater.</title>
        <authorList>
            <person name="Wang Q."/>
            <person name="Xie N."/>
            <person name="Qin Y."/>
            <person name="Shen N."/>
            <person name="Zhu J."/>
            <person name="Mi H."/>
            <person name="Huang R."/>
        </authorList>
    </citation>
    <scope>NUCLEOTIDE SEQUENCE [LARGE SCALE GENOMIC DNA]</scope>
    <source>
        <strain evidence="7 8">GST4</strain>
    </source>
</reference>
<evidence type="ECO:0000313" key="8">
    <source>
        <dbReference type="Proteomes" id="UP000027931"/>
    </source>
</evidence>
<dbReference type="InterPro" id="IPR016856">
    <property type="entry name" value="QueF_type1"/>
</dbReference>
<evidence type="ECO:0000256" key="6">
    <source>
        <dbReference type="SAM" id="MobiDB-lite"/>
    </source>
</evidence>
<dbReference type="OrthoDB" id="9795077at2"/>
<dbReference type="Pfam" id="PF14489">
    <property type="entry name" value="QueF"/>
    <property type="match status" value="1"/>
</dbReference>
<dbReference type="PANTHER" id="PTHR34354">
    <property type="entry name" value="NADPH-DEPENDENT 7-CYANO-7-DEAZAGUANINE REDUCTASE"/>
    <property type="match status" value="1"/>
</dbReference>
<name>A0A074LT01_9BACL</name>
<dbReference type="PIRSF" id="PIRSF027377">
    <property type="entry name" value="Nitrile_oxidored_QueF"/>
    <property type="match status" value="1"/>
</dbReference>